<name>A0AAQ4CU53_9CREN</name>
<keyword evidence="2 3" id="KW-0802">TPR repeat</keyword>
<dbReference type="InterPro" id="IPR011990">
    <property type="entry name" value="TPR-like_helical_dom_sf"/>
</dbReference>
<dbReference type="PANTHER" id="PTHR44858:SF1">
    <property type="entry name" value="UDP-N-ACETYLGLUCOSAMINE--PEPTIDE N-ACETYLGLUCOSAMINYLTRANSFERASE SPINDLY-RELATED"/>
    <property type="match status" value="1"/>
</dbReference>
<dbReference type="PROSITE" id="PS50005">
    <property type="entry name" value="TPR"/>
    <property type="match status" value="3"/>
</dbReference>
<dbReference type="GeneID" id="68867075"/>
<feature type="repeat" description="TPR" evidence="3">
    <location>
        <begin position="100"/>
        <end position="133"/>
    </location>
</feature>
<dbReference type="Pfam" id="PF13174">
    <property type="entry name" value="TPR_6"/>
    <property type="match status" value="1"/>
</dbReference>
<evidence type="ECO:0000313" key="4">
    <source>
        <dbReference type="EMBL" id="BDB99334.1"/>
    </source>
</evidence>
<dbReference type="RefSeq" id="WP_229569653.1">
    <property type="nucleotide sequence ID" value="NZ_AP025226.1"/>
</dbReference>
<dbReference type="SUPFAM" id="SSF48452">
    <property type="entry name" value="TPR-like"/>
    <property type="match status" value="2"/>
</dbReference>
<evidence type="ECO:0000313" key="5">
    <source>
        <dbReference type="Proteomes" id="UP001319921"/>
    </source>
</evidence>
<feature type="repeat" description="TPR" evidence="3">
    <location>
        <begin position="168"/>
        <end position="201"/>
    </location>
</feature>
<dbReference type="Gene3D" id="1.25.40.10">
    <property type="entry name" value="Tetratricopeptide repeat domain"/>
    <property type="match status" value="3"/>
</dbReference>
<dbReference type="KEGG" id="scas:SACC_23510"/>
<keyword evidence="5" id="KW-1185">Reference proteome</keyword>
<reference evidence="4 5" key="1">
    <citation type="journal article" date="2022" name="Microbiol. Resour. Announc.">
        <title>Complete Genome Sequence of the Hyperthermophilic and Acidophilic Archaeon Saccharolobus caldissimus Strain HS-3T.</title>
        <authorList>
            <person name="Sakai H.D."/>
            <person name="Kurosawa N."/>
        </authorList>
    </citation>
    <scope>NUCLEOTIDE SEQUENCE [LARGE SCALE GENOMIC DNA]</scope>
    <source>
        <strain evidence="4 5">JCM32116</strain>
    </source>
</reference>
<evidence type="ECO:0000256" key="2">
    <source>
        <dbReference type="ARBA" id="ARBA00022803"/>
    </source>
</evidence>
<sequence>MTEEDLIEEAERLIREKEYEKAIKLLENIELPEAFVLKSDCYYARKQKEKAIAELKKGIEKFPYSHYLYYKLSLIFFNFREFSNALKEIDNALAIMPYSLEYNKLKGMILFEMQNYEEAYNVFTYVTKLKPDDIEARLYKAECYYRIGRYLDALAEVNRALEYDNKNPLLHFLKGKIYLETRYYKLAINEFKIALSLSPSAEIYYYLAIAEYLNKDFKNAIVHINEAIKEKPNDPRFKEILEILNNMNKQ</sequence>
<dbReference type="Proteomes" id="UP001319921">
    <property type="component" value="Chromosome"/>
</dbReference>
<dbReference type="SMART" id="SM00028">
    <property type="entry name" value="TPR"/>
    <property type="match status" value="5"/>
</dbReference>
<dbReference type="InterPro" id="IPR019734">
    <property type="entry name" value="TPR_rpt"/>
</dbReference>
<evidence type="ECO:0008006" key="6">
    <source>
        <dbReference type="Google" id="ProtNLM"/>
    </source>
</evidence>
<dbReference type="Pfam" id="PF14559">
    <property type="entry name" value="TPR_19"/>
    <property type="match status" value="1"/>
</dbReference>
<evidence type="ECO:0000256" key="1">
    <source>
        <dbReference type="ARBA" id="ARBA00022737"/>
    </source>
</evidence>
<organism evidence="4 5">
    <name type="scientific">Saccharolobus caldissimus</name>
    <dbReference type="NCBI Taxonomy" id="1702097"/>
    <lineage>
        <taxon>Archaea</taxon>
        <taxon>Thermoproteota</taxon>
        <taxon>Thermoprotei</taxon>
        <taxon>Sulfolobales</taxon>
        <taxon>Sulfolobaceae</taxon>
        <taxon>Saccharolobus</taxon>
    </lineage>
</organism>
<dbReference type="InterPro" id="IPR050498">
    <property type="entry name" value="Ycf3"/>
</dbReference>
<dbReference type="EMBL" id="AP025226">
    <property type="protein sequence ID" value="BDB99334.1"/>
    <property type="molecule type" value="Genomic_DNA"/>
</dbReference>
<keyword evidence="1" id="KW-0677">Repeat</keyword>
<gene>
    <name evidence="4" type="ORF">SACC_23510</name>
</gene>
<feature type="repeat" description="TPR" evidence="3">
    <location>
        <begin position="66"/>
        <end position="99"/>
    </location>
</feature>
<proteinExistence type="predicted"/>
<dbReference type="AlphaFoldDB" id="A0AAQ4CU53"/>
<protein>
    <recommendedName>
        <fullName evidence="6">Tetratricopeptide repeat protein</fullName>
    </recommendedName>
</protein>
<accession>A0AAQ4CU53</accession>
<dbReference type="PANTHER" id="PTHR44858">
    <property type="entry name" value="TETRATRICOPEPTIDE REPEAT PROTEIN 6"/>
    <property type="match status" value="1"/>
</dbReference>
<evidence type="ECO:0000256" key="3">
    <source>
        <dbReference type="PROSITE-ProRule" id="PRU00339"/>
    </source>
</evidence>